<comment type="caution">
    <text evidence="3">The sequence shown here is derived from an EMBL/GenBank/DDBJ whole genome shotgun (WGS) entry which is preliminary data.</text>
</comment>
<keyword evidence="4" id="KW-1185">Reference proteome</keyword>
<evidence type="ECO:0000256" key="1">
    <source>
        <dbReference type="SAM" id="MobiDB-lite"/>
    </source>
</evidence>
<protein>
    <submittedName>
        <fullName evidence="3">Uncharacterized protein</fullName>
    </submittedName>
</protein>
<feature type="signal peptide" evidence="2">
    <location>
        <begin position="1"/>
        <end position="22"/>
    </location>
</feature>
<dbReference type="PROSITE" id="PS51257">
    <property type="entry name" value="PROKAR_LIPOPROTEIN"/>
    <property type="match status" value="1"/>
</dbReference>
<evidence type="ECO:0000313" key="3">
    <source>
        <dbReference type="EMBL" id="MBO1902630.1"/>
    </source>
</evidence>
<feature type="compositionally biased region" description="Basic and acidic residues" evidence="1">
    <location>
        <begin position="40"/>
        <end position="55"/>
    </location>
</feature>
<feature type="chain" id="PRO_5039214003" evidence="2">
    <location>
        <begin position="23"/>
        <end position="165"/>
    </location>
</feature>
<accession>A0A939MLU4</accession>
<dbReference type="RefSeq" id="WP_208098386.1">
    <property type="nucleotide sequence ID" value="NZ_JAGDYM010000013.1"/>
</dbReference>
<keyword evidence="2" id="KW-0732">Signal</keyword>
<dbReference type="EMBL" id="JAGDYM010000013">
    <property type="protein sequence ID" value="MBO1902630.1"/>
    <property type="molecule type" value="Genomic_DNA"/>
</dbReference>
<feature type="region of interest" description="Disordered" evidence="1">
    <location>
        <begin position="25"/>
        <end position="72"/>
    </location>
</feature>
<dbReference type="Proteomes" id="UP000664382">
    <property type="component" value="Unassembled WGS sequence"/>
</dbReference>
<evidence type="ECO:0000256" key="2">
    <source>
        <dbReference type="SAM" id="SignalP"/>
    </source>
</evidence>
<evidence type="ECO:0000313" key="4">
    <source>
        <dbReference type="Proteomes" id="UP000664382"/>
    </source>
</evidence>
<organism evidence="3 4">
    <name type="scientific">Leucobacter weissii</name>
    <dbReference type="NCBI Taxonomy" id="1983706"/>
    <lineage>
        <taxon>Bacteria</taxon>
        <taxon>Bacillati</taxon>
        <taxon>Actinomycetota</taxon>
        <taxon>Actinomycetes</taxon>
        <taxon>Micrococcales</taxon>
        <taxon>Microbacteriaceae</taxon>
        <taxon>Leucobacter</taxon>
    </lineage>
</organism>
<dbReference type="AlphaFoldDB" id="A0A939MLU4"/>
<gene>
    <name evidence="3" type="ORF">J4H92_11790</name>
</gene>
<name>A0A939MLU4_9MICO</name>
<reference evidence="3" key="1">
    <citation type="submission" date="2021-03" db="EMBL/GenBank/DDBJ databases">
        <title>Leucobacter chromiisoli sp. nov., isolated from chromium-containing soil of chemical plant.</title>
        <authorList>
            <person name="Xu Z."/>
        </authorList>
    </citation>
    <scope>NUCLEOTIDE SEQUENCE</scope>
    <source>
        <strain evidence="3">S27</strain>
    </source>
</reference>
<sequence>MRVSTRALTGIGLSFALVLALAGCGPEPEAEQPAGSSDVSEAKQRAESGESGSEREQEDAESLKSTELPEGFPEALFALPEDAIIDDAGSHEGGTWFVVLRAADQEQADAWWDEVSSRNSLTAHREEADEEGRSAVLSNEELTVDALTIPEDDGGVLLSYDLSEL</sequence>
<proteinExistence type="predicted"/>